<dbReference type="Proteomes" id="UP000325292">
    <property type="component" value="Chromosome"/>
</dbReference>
<dbReference type="EMBL" id="CP019454">
    <property type="protein sequence ID" value="AUW92904.1"/>
    <property type="molecule type" value="Genomic_DNA"/>
</dbReference>
<feature type="chain" id="PRO_5047006755" evidence="1">
    <location>
        <begin position="29"/>
        <end position="392"/>
    </location>
</feature>
<organism evidence="2 3">
    <name type="scientific">Sulfobacillus thermotolerans</name>
    <dbReference type="NCBI Taxonomy" id="338644"/>
    <lineage>
        <taxon>Bacteria</taxon>
        <taxon>Bacillati</taxon>
        <taxon>Bacillota</taxon>
        <taxon>Clostridia</taxon>
        <taxon>Eubacteriales</taxon>
        <taxon>Clostridiales Family XVII. Incertae Sedis</taxon>
        <taxon>Sulfobacillus</taxon>
    </lineage>
</organism>
<protein>
    <submittedName>
        <fullName evidence="2">Uncharacterized protein</fullName>
    </submittedName>
</protein>
<dbReference type="PROSITE" id="PS51257">
    <property type="entry name" value="PROKAR_LIPOPROTEIN"/>
    <property type="match status" value="1"/>
</dbReference>
<feature type="signal peptide" evidence="1">
    <location>
        <begin position="1"/>
        <end position="28"/>
    </location>
</feature>
<name>A0ABM6RNH1_9FIRM</name>
<proteinExistence type="predicted"/>
<sequence length="392" mass="42129">MPIRRFLGVLAIAATALTGCGSSSPMPAQGPIQNAPKHTKTLITANVSWQSVSIGPEVLLNEGTAISSVLWGPDQRIYYGTSNPLGDSTTIGWYNFATHRNVWTTVPPTTAFPSGSGLNPHTLSLAQSAYWGAVDLVVSGSDTVWYRHWGYVGGWTRTGAFVPGDYGIPGPTVHAQNETASVYTSFQGSQLVRIMNTTTRHMQSFTLPSPEDPVAIAFARRPGYLWLLTADALWSLDIAQNLWTPVVSAAPGDFFVAMGHQTGPSPLWLLDANGNIGEVLHHTTLQWIAHLHLSPLAAQSATQHGLWIAGLRHLSLWIPGQPLQQWPWPSLSYPASAASFSHHTVGVTANWPPIPHIVAGPEGQLLIGYGTDIGQARVVAKRITISATPKTP</sequence>
<evidence type="ECO:0000313" key="2">
    <source>
        <dbReference type="EMBL" id="AUW92904.1"/>
    </source>
</evidence>
<keyword evidence="1" id="KW-0732">Signal</keyword>
<reference evidence="2 3" key="1">
    <citation type="journal article" date="2019" name="Sci. Rep.">
        <title>Sulfobacillus thermotolerans: new insights into resistance and metabolic capacities of acidophilic chemolithotrophs.</title>
        <authorList>
            <person name="Panyushkina A.E."/>
            <person name="Babenko V.V."/>
            <person name="Nikitina A.S."/>
            <person name="Selezneva O.V."/>
            <person name="Tsaplina I.A."/>
            <person name="Letarova M.A."/>
            <person name="Kostryukova E.S."/>
            <person name="Letarov A.V."/>
        </authorList>
    </citation>
    <scope>NUCLEOTIDE SEQUENCE [LARGE SCALE GENOMIC DNA]</scope>
    <source>
        <strain evidence="2 3">Kr1</strain>
    </source>
</reference>
<accession>A0ABM6RNH1</accession>
<evidence type="ECO:0000256" key="1">
    <source>
        <dbReference type="SAM" id="SignalP"/>
    </source>
</evidence>
<keyword evidence="3" id="KW-1185">Reference proteome</keyword>
<evidence type="ECO:0000313" key="3">
    <source>
        <dbReference type="Proteomes" id="UP000325292"/>
    </source>
</evidence>
<gene>
    <name evidence="2" type="ORF">BXT84_02190</name>
</gene>